<name>A0A1E3QIR9_9ASCO</name>
<dbReference type="GO" id="GO:0016787">
    <property type="term" value="F:hydrolase activity"/>
    <property type="evidence" value="ECO:0007669"/>
    <property type="project" value="UniProtKB-KW"/>
</dbReference>
<keyword evidence="3" id="KW-0378">Hydrolase</keyword>
<dbReference type="InterPro" id="IPR029070">
    <property type="entry name" value="Chitinase_insertion_sf"/>
</dbReference>
<dbReference type="Proteomes" id="UP000094336">
    <property type="component" value="Unassembled WGS sequence"/>
</dbReference>
<dbReference type="InterPro" id="IPR001223">
    <property type="entry name" value="Glyco_hydro18_cat"/>
</dbReference>
<protein>
    <submittedName>
        <fullName evidence="3">Glycoside hydrolase family 18 protein</fullName>
    </submittedName>
</protein>
<keyword evidence="1" id="KW-0147">Chitin-binding</keyword>
<dbReference type="PANTHER" id="PTHR47700:SF2">
    <property type="entry name" value="CHITINASE"/>
    <property type="match status" value="1"/>
</dbReference>
<evidence type="ECO:0000256" key="1">
    <source>
        <dbReference type="ARBA" id="ARBA00022669"/>
    </source>
</evidence>
<dbReference type="STRING" id="984486.A0A1E3QIR9"/>
<dbReference type="GeneID" id="30149033"/>
<dbReference type="OrthoDB" id="76388at2759"/>
<reference evidence="4" key="1">
    <citation type="submission" date="2016-05" db="EMBL/GenBank/DDBJ databases">
        <title>Comparative genomics of biotechnologically important yeasts.</title>
        <authorList>
            <consortium name="DOE Joint Genome Institute"/>
            <person name="Riley R."/>
            <person name="Haridas S."/>
            <person name="Wolfe K.H."/>
            <person name="Lopes M.R."/>
            <person name="Hittinger C.T."/>
            <person name="Goker M."/>
            <person name="Salamov A."/>
            <person name="Wisecaver J."/>
            <person name="Long T.M."/>
            <person name="Aerts A.L."/>
            <person name="Barry K."/>
            <person name="Choi C."/>
            <person name="Clum A."/>
            <person name="Coughlan A.Y."/>
            <person name="Deshpande S."/>
            <person name="Douglass A.P."/>
            <person name="Hanson S.J."/>
            <person name="Klenk H.-P."/>
            <person name="Labutti K."/>
            <person name="Lapidus A."/>
            <person name="Lindquist E."/>
            <person name="Lipzen A."/>
            <person name="Meier-Kolthoff J.P."/>
            <person name="Ohm R.A."/>
            <person name="Otillar R.P."/>
            <person name="Pangilinan J."/>
            <person name="Peng Y."/>
            <person name="Rokas A."/>
            <person name="Rosa C.A."/>
            <person name="Scheuner C."/>
            <person name="Sibirny A.A."/>
            <person name="Slot J.C."/>
            <person name="Stielow J.B."/>
            <person name="Sun H."/>
            <person name="Kurtzman C.P."/>
            <person name="Blackwell M."/>
            <person name="Grigoriev I.V."/>
            <person name="Jeffries T.W."/>
        </authorList>
    </citation>
    <scope>NUCLEOTIDE SEQUENCE [LARGE SCALE GENOMIC DNA]</scope>
    <source>
        <strain evidence="4">NRRL Y-12698</strain>
    </source>
</reference>
<evidence type="ECO:0000259" key="2">
    <source>
        <dbReference type="Pfam" id="PF00704"/>
    </source>
</evidence>
<sequence length="187" mass="20811">MQNYIDYQVYMTYDLHGSWDLNRDPQVKCHVNKTEIVDALKMLDKAGAQIGKTYGGLANYGRSFKLSNPSCNGVGCQFSGPGNSRGITNTPGVLADAEIIDIDASSAKNNRWNDGPSECTFMQYDGNSVVAWATNRNNLKNYFNHAGLKGSVLWVGNYFKHTAYTNDVPSDCHIYLDQDIENVVYQC</sequence>
<feature type="non-terminal residue" evidence="3">
    <location>
        <position position="187"/>
    </location>
</feature>
<keyword evidence="4" id="KW-1185">Reference proteome</keyword>
<dbReference type="AlphaFoldDB" id="A0A1E3QIR9"/>
<dbReference type="InterPro" id="IPR053214">
    <property type="entry name" value="LysM12-like"/>
</dbReference>
<dbReference type="Pfam" id="PF00704">
    <property type="entry name" value="Glyco_hydro_18"/>
    <property type="match status" value="1"/>
</dbReference>
<dbReference type="GO" id="GO:0005975">
    <property type="term" value="P:carbohydrate metabolic process"/>
    <property type="evidence" value="ECO:0007669"/>
    <property type="project" value="InterPro"/>
</dbReference>
<gene>
    <name evidence="3" type="ORF">BABINDRAFT_183120</name>
</gene>
<accession>A0A1E3QIR9</accession>
<proteinExistence type="predicted"/>
<organism evidence="3 4">
    <name type="scientific">Babjeviella inositovora NRRL Y-12698</name>
    <dbReference type="NCBI Taxonomy" id="984486"/>
    <lineage>
        <taxon>Eukaryota</taxon>
        <taxon>Fungi</taxon>
        <taxon>Dikarya</taxon>
        <taxon>Ascomycota</taxon>
        <taxon>Saccharomycotina</taxon>
        <taxon>Pichiomycetes</taxon>
        <taxon>Serinales incertae sedis</taxon>
        <taxon>Babjeviella</taxon>
    </lineage>
</organism>
<dbReference type="Gene3D" id="3.10.50.10">
    <property type="match status" value="1"/>
</dbReference>
<dbReference type="PANTHER" id="PTHR47700">
    <property type="entry name" value="V CHITINASE, PUTATIVE (AFU_ORTHOLOGUE AFUA_6G13720)-RELATED"/>
    <property type="match status" value="1"/>
</dbReference>
<dbReference type="SUPFAM" id="SSF51445">
    <property type="entry name" value="(Trans)glycosidases"/>
    <property type="match status" value="1"/>
</dbReference>
<evidence type="ECO:0000313" key="4">
    <source>
        <dbReference type="Proteomes" id="UP000094336"/>
    </source>
</evidence>
<dbReference type="SUPFAM" id="SSF54556">
    <property type="entry name" value="Chitinase insertion domain"/>
    <property type="match status" value="1"/>
</dbReference>
<dbReference type="GO" id="GO:0008061">
    <property type="term" value="F:chitin binding"/>
    <property type="evidence" value="ECO:0007669"/>
    <property type="project" value="UniProtKB-KW"/>
</dbReference>
<feature type="domain" description="GH18" evidence="2">
    <location>
        <begin position="2"/>
        <end position="154"/>
    </location>
</feature>
<dbReference type="Gene3D" id="3.20.20.80">
    <property type="entry name" value="Glycosidases"/>
    <property type="match status" value="1"/>
</dbReference>
<dbReference type="EMBL" id="KV454462">
    <property type="protein sequence ID" value="ODQ76887.1"/>
    <property type="molecule type" value="Genomic_DNA"/>
</dbReference>
<dbReference type="RefSeq" id="XP_018982215.1">
    <property type="nucleotide sequence ID" value="XM_019131180.1"/>
</dbReference>
<evidence type="ECO:0000313" key="3">
    <source>
        <dbReference type="EMBL" id="ODQ76887.1"/>
    </source>
</evidence>
<dbReference type="InterPro" id="IPR017853">
    <property type="entry name" value="GH"/>
</dbReference>